<sequence>MLAASKNELNVYVKTLRPQRGFQEDSMKRLALLLLLLCVTLLNGCAYTGYSIYDDQRLMGTMSDDKELSAKIKTALLDESFSGGWSVAVYSFYGHVFLVGEIPDTMQGKAVTIANRYKPRSVTTHWFTPATSDTSNFVLATKLRKDLIATKGLSSTRIDTEVNSGRVVLLGVVRDDAEKQLAIQAARGVGGVTGVTSYLMFPQKAGQLDNMQPEHATGVSPMDGSMEPSGSPSSTPVSSGANSSGGSGDVESRELP</sequence>
<gene>
    <name evidence="3" type="ORF">SDC9_29671</name>
</gene>
<dbReference type="Gene3D" id="3.30.1340.30">
    <property type="match status" value="1"/>
</dbReference>
<dbReference type="Pfam" id="PF04972">
    <property type="entry name" value="BON"/>
    <property type="match status" value="1"/>
</dbReference>
<organism evidence="3">
    <name type="scientific">bioreactor metagenome</name>
    <dbReference type="NCBI Taxonomy" id="1076179"/>
    <lineage>
        <taxon>unclassified sequences</taxon>
        <taxon>metagenomes</taxon>
        <taxon>ecological metagenomes</taxon>
    </lineage>
</organism>
<dbReference type="AlphaFoldDB" id="A0A644UXS4"/>
<dbReference type="SMART" id="SM00749">
    <property type="entry name" value="BON"/>
    <property type="match status" value="1"/>
</dbReference>
<name>A0A644UXS4_9ZZZZ</name>
<dbReference type="PANTHER" id="PTHR34606:SF15">
    <property type="entry name" value="BON DOMAIN-CONTAINING PROTEIN"/>
    <property type="match status" value="1"/>
</dbReference>
<dbReference type="EMBL" id="VSSQ01000180">
    <property type="protein sequence ID" value="MPL83714.1"/>
    <property type="molecule type" value="Genomic_DNA"/>
</dbReference>
<feature type="domain" description="BON" evidence="2">
    <location>
        <begin position="135"/>
        <end position="203"/>
    </location>
</feature>
<dbReference type="InterPro" id="IPR051686">
    <property type="entry name" value="Lipoprotein_DolP"/>
</dbReference>
<dbReference type="InterPro" id="IPR007055">
    <property type="entry name" value="BON_dom"/>
</dbReference>
<accession>A0A644UXS4</accession>
<feature type="region of interest" description="Disordered" evidence="1">
    <location>
        <begin position="206"/>
        <end position="256"/>
    </location>
</feature>
<proteinExistence type="predicted"/>
<dbReference type="InterPro" id="IPR014004">
    <property type="entry name" value="Transpt-assoc_nodulatn_dom_bac"/>
</dbReference>
<feature type="compositionally biased region" description="Low complexity" evidence="1">
    <location>
        <begin position="228"/>
        <end position="242"/>
    </location>
</feature>
<evidence type="ECO:0000256" key="1">
    <source>
        <dbReference type="SAM" id="MobiDB-lite"/>
    </source>
</evidence>
<evidence type="ECO:0000313" key="3">
    <source>
        <dbReference type="EMBL" id="MPL83714.1"/>
    </source>
</evidence>
<evidence type="ECO:0000259" key="2">
    <source>
        <dbReference type="PROSITE" id="PS50914"/>
    </source>
</evidence>
<comment type="caution">
    <text evidence="3">The sequence shown here is derived from an EMBL/GenBank/DDBJ whole genome shotgun (WGS) entry which is preliminary data.</text>
</comment>
<reference evidence="3" key="1">
    <citation type="submission" date="2019-08" db="EMBL/GenBank/DDBJ databases">
        <authorList>
            <person name="Kucharzyk K."/>
            <person name="Murdoch R.W."/>
            <person name="Higgins S."/>
            <person name="Loffler F."/>
        </authorList>
    </citation>
    <scope>NUCLEOTIDE SEQUENCE</scope>
</reference>
<protein>
    <recommendedName>
        <fullName evidence="2">BON domain-containing protein</fullName>
    </recommendedName>
</protein>
<dbReference type="PROSITE" id="PS50914">
    <property type="entry name" value="BON"/>
    <property type="match status" value="1"/>
</dbReference>
<dbReference type="PANTHER" id="PTHR34606">
    <property type="entry name" value="BON DOMAIN-CONTAINING PROTEIN"/>
    <property type="match status" value="1"/>
</dbReference>